<gene>
    <name evidence="1" type="ORF">OL234_08000</name>
</gene>
<evidence type="ECO:0000313" key="2">
    <source>
        <dbReference type="Proteomes" id="UP001179647"/>
    </source>
</evidence>
<keyword evidence="2" id="KW-1185">Reference proteome</keyword>
<sequence>MYCYENSLKIEVEVLSCQLVAGTVILSSSNGEKKFLVKKTESDFDFITTSMNDEITSLASILQELKTEAMMDVSSIDLVELTNVSIDEQKMPLFVFEMNEISYQKNEELGNGFTWETPKTFREVLTKFNVSGVPIFE</sequence>
<protein>
    <submittedName>
        <fullName evidence="1">Uncharacterized protein</fullName>
    </submittedName>
</protein>
<organism evidence="1 2">
    <name type="scientific">Vagococcus intermedius</name>
    <dbReference type="NCBI Taxonomy" id="2991418"/>
    <lineage>
        <taxon>Bacteria</taxon>
        <taxon>Bacillati</taxon>
        <taxon>Bacillota</taxon>
        <taxon>Bacilli</taxon>
        <taxon>Lactobacillales</taxon>
        <taxon>Enterococcaceae</taxon>
        <taxon>Vagococcus</taxon>
    </lineage>
</organism>
<reference evidence="1" key="1">
    <citation type="submission" date="2022-10" db="EMBL/GenBank/DDBJ databases">
        <title>Vagococcus sp. isolated from poultry meat.</title>
        <authorList>
            <person name="Johansson P."/>
            <person name="Bjorkroth J."/>
        </authorList>
    </citation>
    <scope>NUCLEOTIDE SEQUENCE</scope>
    <source>
        <strain evidence="1">STAA11</strain>
    </source>
</reference>
<accession>A0AAF0CTW7</accession>
<proteinExistence type="predicted"/>
<evidence type="ECO:0000313" key="1">
    <source>
        <dbReference type="EMBL" id="WEG72910.1"/>
    </source>
</evidence>
<dbReference type="Proteomes" id="UP001179647">
    <property type="component" value="Chromosome"/>
</dbReference>
<dbReference type="EMBL" id="CP110232">
    <property type="protein sequence ID" value="WEG72910.1"/>
    <property type="molecule type" value="Genomic_DNA"/>
</dbReference>
<dbReference type="KEGG" id="vie:OL234_08000"/>
<dbReference type="AlphaFoldDB" id="A0AAF0CTW7"/>
<dbReference type="RefSeq" id="WP_275468713.1">
    <property type="nucleotide sequence ID" value="NZ_CP110232.1"/>
</dbReference>
<name>A0AAF0CTW7_9ENTE</name>